<feature type="signal peptide" evidence="1">
    <location>
        <begin position="1"/>
        <end position="26"/>
    </location>
</feature>
<dbReference type="Proteomes" id="UP001223072">
    <property type="component" value="Unassembled WGS sequence"/>
</dbReference>
<keyword evidence="1" id="KW-0732">Signal</keyword>
<gene>
    <name evidence="2" type="ORF">QFZ49_001110</name>
</gene>
<name>A0ABU0RHK4_9ACTN</name>
<comment type="caution">
    <text evidence="2">The sequence shown here is derived from an EMBL/GenBank/DDBJ whole genome shotgun (WGS) entry which is preliminary data.</text>
</comment>
<reference evidence="2 3" key="1">
    <citation type="submission" date="2023-07" db="EMBL/GenBank/DDBJ databases">
        <title>Comparative genomics of wheat-associated soil bacteria to identify genetic determinants of phenazine resistance.</title>
        <authorList>
            <person name="Mouncey N."/>
        </authorList>
    </citation>
    <scope>NUCLEOTIDE SEQUENCE [LARGE SCALE GENOMIC DNA]</scope>
    <source>
        <strain evidence="2 3">W2I16</strain>
    </source>
</reference>
<proteinExistence type="predicted"/>
<sequence length="61" mass="6151">MRSLWATRATGVILAATALIPLGAQAAQAAQATAHERPGARSATAHGASPSVRVIDYVAVV</sequence>
<evidence type="ECO:0000256" key="1">
    <source>
        <dbReference type="SAM" id="SignalP"/>
    </source>
</evidence>
<evidence type="ECO:0000313" key="3">
    <source>
        <dbReference type="Proteomes" id="UP001223072"/>
    </source>
</evidence>
<keyword evidence="3" id="KW-1185">Reference proteome</keyword>
<dbReference type="EMBL" id="JAUSZS010000002">
    <property type="protein sequence ID" value="MDQ0931203.1"/>
    <property type="molecule type" value="Genomic_DNA"/>
</dbReference>
<evidence type="ECO:0000313" key="2">
    <source>
        <dbReference type="EMBL" id="MDQ0931203.1"/>
    </source>
</evidence>
<protein>
    <submittedName>
        <fullName evidence="2">Uncharacterized protein</fullName>
    </submittedName>
</protein>
<organism evidence="2 3">
    <name type="scientific">Streptomyces turgidiscabies</name>
    <dbReference type="NCBI Taxonomy" id="85558"/>
    <lineage>
        <taxon>Bacteria</taxon>
        <taxon>Bacillati</taxon>
        <taxon>Actinomycetota</taxon>
        <taxon>Actinomycetes</taxon>
        <taxon>Kitasatosporales</taxon>
        <taxon>Streptomycetaceae</taxon>
        <taxon>Streptomyces</taxon>
    </lineage>
</organism>
<feature type="chain" id="PRO_5045566569" evidence="1">
    <location>
        <begin position="27"/>
        <end position="61"/>
    </location>
</feature>
<accession>A0ABU0RHK4</accession>